<sequence>MSIQQINGNRMTKTTESIQPLRTGQIVQGKIIKLFPNNKAQIQLGSRQLVAQLEASLTVGSNYHFQVKATDSLIHLRVLGHQLQQKDRLNTLQLLEQLGFRTTNTNISFVQLLLKEKIPFDRGQLAQALQLFEGAGNHPQAVQIIKGMIQNRLPLSDSVFQALLTKNTNNFSEAMKSLSLSLHNGIQKTDLQQNLLNRLTQLTVPPMGERSGLVKQIVSDFTTNSPSVLNVLKAAGGVSHSVEFSQWKDSWEAFMKQKNVSTNLLNSPSTTEKLPYQLQSTEVNTRLEHLAQNKHGLQAAASELLQKWERSLSQAINRETPMTNQSFEQIRNDLTKNLSPLLQKDQQIPIQNTGAALRQLFTQLQTLSNELTFRTIDQILTNLSTPKDQFLSQLNQVLSSTGLSYESSIGNENPEKQLQTIKSMLIQMIQQTDGAVQDNSRQLLHYINGMQLQSVNETMNILQANLTIPAEKLGLAKDIQLEFEGKKTESGEINPDFCRILFYLELANVKETIIDMYIQKRAVSITIFNDHLDISNLSNPLKPLLRKGLEGLDYQLSTISFKPLKQNSEPQIDPSYIKQPLSYQGVDYRI</sequence>
<gene>
    <name evidence="1" type="ORF">ACFSJF_07410</name>
</gene>
<dbReference type="RefSeq" id="WP_377555666.1">
    <property type="nucleotide sequence ID" value="NZ_JBHUHQ010000013.1"/>
</dbReference>
<proteinExistence type="predicted"/>
<organism evidence="1 2">
    <name type="scientific">Ornithinibacillus salinisoli</name>
    <dbReference type="NCBI Taxonomy" id="1848459"/>
    <lineage>
        <taxon>Bacteria</taxon>
        <taxon>Bacillati</taxon>
        <taxon>Bacillota</taxon>
        <taxon>Bacilli</taxon>
        <taxon>Bacillales</taxon>
        <taxon>Bacillaceae</taxon>
        <taxon>Ornithinibacillus</taxon>
    </lineage>
</organism>
<keyword evidence="2" id="KW-1185">Reference proteome</keyword>
<evidence type="ECO:0008006" key="3">
    <source>
        <dbReference type="Google" id="ProtNLM"/>
    </source>
</evidence>
<dbReference type="Proteomes" id="UP001597383">
    <property type="component" value="Unassembled WGS sequence"/>
</dbReference>
<evidence type="ECO:0000313" key="1">
    <source>
        <dbReference type="EMBL" id="MFD2044086.1"/>
    </source>
</evidence>
<comment type="caution">
    <text evidence="1">The sequence shown here is derived from an EMBL/GenBank/DDBJ whole genome shotgun (WGS) entry which is preliminary data.</text>
</comment>
<name>A0ABW4VZ74_9BACI</name>
<dbReference type="EMBL" id="JBHUHQ010000013">
    <property type="protein sequence ID" value="MFD2044086.1"/>
    <property type="molecule type" value="Genomic_DNA"/>
</dbReference>
<accession>A0ABW4VZ74</accession>
<evidence type="ECO:0000313" key="2">
    <source>
        <dbReference type="Proteomes" id="UP001597383"/>
    </source>
</evidence>
<reference evidence="2" key="1">
    <citation type="journal article" date="2019" name="Int. J. Syst. Evol. Microbiol.">
        <title>The Global Catalogue of Microorganisms (GCM) 10K type strain sequencing project: providing services to taxonomists for standard genome sequencing and annotation.</title>
        <authorList>
            <consortium name="The Broad Institute Genomics Platform"/>
            <consortium name="The Broad Institute Genome Sequencing Center for Infectious Disease"/>
            <person name="Wu L."/>
            <person name="Ma J."/>
        </authorList>
    </citation>
    <scope>NUCLEOTIDE SEQUENCE [LARGE SCALE GENOMIC DNA]</scope>
    <source>
        <strain evidence="2">R28</strain>
    </source>
</reference>
<protein>
    <recommendedName>
        <fullName evidence="3">Flagellar hook-length control protein FliK</fullName>
    </recommendedName>
</protein>